<reference evidence="1" key="1">
    <citation type="journal article" date="2022" name="bioRxiv">
        <title>Sequencing and chromosome-scale assembly of the giantPleurodeles waltlgenome.</title>
        <authorList>
            <person name="Brown T."/>
            <person name="Elewa A."/>
            <person name="Iarovenko S."/>
            <person name="Subramanian E."/>
            <person name="Araus A.J."/>
            <person name="Petzold A."/>
            <person name="Susuki M."/>
            <person name="Suzuki K.-i.T."/>
            <person name="Hayashi T."/>
            <person name="Toyoda A."/>
            <person name="Oliveira C."/>
            <person name="Osipova E."/>
            <person name="Leigh N.D."/>
            <person name="Simon A."/>
            <person name="Yun M.H."/>
        </authorList>
    </citation>
    <scope>NUCLEOTIDE SEQUENCE</scope>
    <source>
        <strain evidence="1">20211129_DDA</strain>
        <tissue evidence="1">Liver</tissue>
    </source>
</reference>
<evidence type="ECO:0000313" key="1">
    <source>
        <dbReference type="EMBL" id="KAJ1140698.1"/>
    </source>
</evidence>
<dbReference type="EMBL" id="JANPWB010000010">
    <property type="protein sequence ID" value="KAJ1140698.1"/>
    <property type="molecule type" value="Genomic_DNA"/>
</dbReference>
<protein>
    <submittedName>
        <fullName evidence="1">Uncharacterized protein</fullName>
    </submittedName>
</protein>
<gene>
    <name evidence="1" type="ORF">NDU88_007043</name>
</gene>
<name>A0AAV7QQP2_PLEWA</name>
<sequence length="87" mass="9913">MARLPALKRGFTRYAQPLAKPLSWTEVGWSLTTTPGRRQDRDVAFQASRTAPPINWDSAVINFYSGFTLGVRKLCRSFIEVKRALRD</sequence>
<dbReference type="AlphaFoldDB" id="A0AAV7QQP2"/>
<proteinExistence type="predicted"/>
<accession>A0AAV7QQP2</accession>
<organism evidence="1 2">
    <name type="scientific">Pleurodeles waltl</name>
    <name type="common">Iberian ribbed newt</name>
    <dbReference type="NCBI Taxonomy" id="8319"/>
    <lineage>
        <taxon>Eukaryota</taxon>
        <taxon>Metazoa</taxon>
        <taxon>Chordata</taxon>
        <taxon>Craniata</taxon>
        <taxon>Vertebrata</taxon>
        <taxon>Euteleostomi</taxon>
        <taxon>Amphibia</taxon>
        <taxon>Batrachia</taxon>
        <taxon>Caudata</taxon>
        <taxon>Salamandroidea</taxon>
        <taxon>Salamandridae</taxon>
        <taxon>Pleurodelinae</taxon>
        <taxon>Pleurodeles</taxon>
    </lineage>
</organism>
<dbReference type="Proteomes" id="UP001066276">
    <property type="component" value="Chromosome 6"/>
</dbReference>
<evidence type="ECO:0000313" key="2">
    <source>
        <dbReference type="Proteomes" id="UP001066276"/>
    </source>
</evidence>
<keyword evidence="2" id="KW-1185">Reference proteome</keyword>
<comment type="caution">
    <text evidence="1">The sequence shown here is derived from an EMBL/GenBank/DDBJ whole genome shotgun (WGS) entry which is preliminary data.</text>
</comment>